<organism evidence="2 3">
    <name type="scientific">Dimargaris cristalligena</name>
    <dbReference type="NCBI Taxonomy" id="215637"/>
    <lineage>
        <taxon>Eukaryota</taxon>
        <taxon>Fungi</taxon>
        <taxon>Fungi incertae sedis</taxon>
        <taxon>Zoopagomycota</taxon>
        <taxon>Kickxellomycotina</taxon>
        <taxon>Dimargaritomycetes</taxon>
        <taxon>Dimargaritales</taxon>
        <taxon>Dimargaritaceae</taxon>
        <taxon>Dimargaris</taxon>
    </lineage>
</organism>
<name>A0A4P9ZKG1_9FUNG</name>
<proteinExistence type="predicted"/>
<protein>
    <submittedName>
        <fullName evidence="2">Uncharacterized protein</fullName>
    </submittedName>
</protein>
<keyword evidence="3" id="KW-1185">Reference proteome</keyword>
<evidence type="ECO:0000313" key="3">
    <source>
        <dbReference type="Proteomes" id="UP000268162"/>
    </source>
</evidence>
<accession>A0A4P9ZKG1</accession>
<dbReference type="Proteomes" id="UP000268162">
    <property type="component" value="Unassembled WGS sequence"/>
</dbReference>
<feature type="compositionally biased region" description="Basic and acidic residues" evidence="1">
    <location>
        <begin position="158"/>
        <end position="167"/>
    </location>
</feature>
<reference evidence="3" key="1">
    <citation type="journal article" date="2018" name="Nat. Microbiol.">
        <title>Leveraging single-cell genomics to expand the fungal tree of life.</title>
        <authorList>
            <person name="Ahrendt S.R."/>
            <person name="Quandt C.A."/>
            <person name="Ciobanu D."/>
            <person name="Clum A."/>
            <person name="Salamov A."/>
            <person name="Andreopoulos B."/>
            <person name="Cheng J.F."/>
            <person name="Woyke T."/>
            <person name="Pelin A."/>
            <person name="Henrissat B."/>
            <person name="Reynolds N.K."/>
            <person name="Benny G.L."/>
            <person name="Smith M.E."/>
            <person name="James T.Y."/>
            <person name="Grigoriev I.V."/>
        </authorList>
    </citation>
    <scope>NUCLEOTIDE SEQUENCE [LARGE SCALE GENOMIC DNA]</scope>
    <source>
        <strain evidence="3">RSA 468</strain>
    </source>
</reference>
<feature type="region of interest" description="Disordered" evidence="1">
    <location>
        <begin position="140"/>
        <end position="167"/>
    </location>
</feature>
<evidence type="ECO:0000313" key="2">
    <source>
        <dbReference type="EMBL" id="RKP33538.1"/>
    </source>
</evidence>
<evidence type="ECO:0000256" key="1">
    <source>
        <dbReference type="SAM" id="MobiDB-lite"/>
    </source>
</evidence>
<feature type="region of interest" description="Disordered" evidence="1">
    <location>
        <begin position="95"/>
        <end position="122"/>
    </location>
</feature>
<dbReference type="EMBL" id="ML003771">
    <property type="protein sequence ID" value="RKP33538.1"/>
    <property type="molecule type" value="Genomic_DNA"/>
</dbReference>
<dbReference type="AlphaFoldDB" id="A0A4P9ZKG1"/>
<sequence length="246" mass="26993">MSHPENNHEYPLNHPLLQHLSAEVGEINHAHPITAVPAIDSGPKGRTGKLEQSGILPKSSLRCISENEPTFGTDSRFFPIDSHLFNQPWTRISRRSPLSKSSRRRRRRNPDLGGGDDDEEMRMFRGPILPCRMQHSHPYSRLGGTGARLGDGLASRSRRGERPRDTIGDFGYPSPSLIFEHTLLQHDANNRLAQILQQSELDHANPLSSANPCHCPVGGPSGKALPTPHSTPPPALPSAPHVTQGS</sequence>
<gene>
    <name evidence="2" type="ORF">BJ085DRAFT_35007</name>
</gene>
<feature type="region of interest" description="Disordered" evidence="1">
    <location>
        <begin position="212"/>
        <end position="246"/>
    </location>
</feature>